<keyword evidence="3" id="KW-0808">Transferase</keyword>
<comment type="caution">
    <text evidence="3">The sequence shown here is derived from an EMBL/GenBank/DDBJ whole genome shotgun (WGS) entry which is preliminary data.</text>
</comment>
<dbReference type="CDD" id="cd02509">
    <property type="entry name" value="GDP-M1P_Guanylyltransferase"/>
    <property type="match status" value="1"/>
</dbReference>
<dbReference type="PANTHER" id="PTHR46390:SF1">
    <property type="entry name" value="MANNOSE-1-PHOSPHATE GUANYLYLTRANSFERASE"/>
    <property type="match status" value="1"/>
</dbReference>
<dbReference type="InterPro" id="IPR054566">
    <property type="entry name" value="ManC/GMP-like_b-helix"/>
</dbReference>
<sequence>MPPVIHPIILCGGSGTRLWPRSRAVKPKPFLPLVGNATLFEAALARCADPAVFAAPTVVTGRDHLDHVAAQSRGVAGVQIIVEPAARNTAPAIALAAARLPADAIMLVCPSDHHIGDEAAFVRAAHAAATLAADGWMVAFGIEAKSPETGFGYILQGAAIGQGGYRIERFVEKPDRARAEQFLAAGGYSWNGGIFAFRAGDYLAELGCHRPEMARLVRKSVDEGIVDGAHFHPDAKAFAAIEPDSVDYAVMENTAQAAVVAADMAWSDIGNWNALQEARARDDAGNHVTGRAELIDCSNVMVESDGPRVSVIGLHDVVVVVDGDEVLVVSAAGAQQVGKLDGAKFQ</sequence>
<dbReference type="Proteomes" id="UP000431922">
    <property type="component" value="Unassembled WGS sequence"/>
</dbReference>
<proteinExistence type="predicted"/>
<evidence type="ECO:0000259" key="1">
    <source>
        <dbReference type="Pfam" id="PF00483"/>
    </source>
</evidence>
<dbReference type="GO" id="GO:0004475">
    <property type="term" value="F:mannose-1-phosphate guanylyltransferase (GTP) activity"/>
    <property type="evidence" value="ECO:0007669"/>
    <property type="project" value="InterPro"/>
</dbReference>
<dbReference type="Pfam" id="PF00483">
    <property type="entry name" value="NTP_transferase"/>
    <property type="match status" value="1"/>
</dbReference>
<dbReference type="SUPFAM" id="SSF159283">
    <property type="entry name" value="Guanosine diphospho-D-mannose pyrophosphorylase/mannose-6-phosphate isomerase linker domain"/>
    <property type="match status" value="1"/>
</dbReference>
<dbReference type="InterPro" id="IPR051161">
    <property type="entry name" value="Mannose-6P_isomerase_type2"/>
</dbReference>
<dbReference type="RefSeq" id="WP_160756447.1">
    <property type="nucleotide sequence ID" value="NZ_WTYL01000002.1"/>
</dbReference>
<name>A0A845B2U0_9SPHN</name>
<dbReference type="AlphaFoldDB" id="A0A845B2U0"/>
<reference evidence="3 4" key="1">
    <citation type="submission" date="2019-12" db="EMBL/GenBank/DDBJ databases">
        <title>Genomic-based taxomic classification of the family Erythrobacteraceae.</title>
        <authorList>
            <person name="Xu L."/>
        </authorList>
    </citation>
    <scope>NUCLEOTIDE SEQUENCE [LARGE SCALE GENOMIC DNA]</scope>
    <source>
        <strain evidence="3 4">KCTC 42453</strain>
    </source>
</reference>
<dbReference type="Gene3D" id="3.90.550.10">
    <property type="entry name" value="Spore Coat Polysaccharide Biosynthesis Protein SpsA, Chain A"/>
    <property type="match status" value="1"/>
</dbReference>
<dbReference type="InterPro" id="IPR005835">
    <property type="entry name" value="NTP_transferase_dom"/>
</dbReference>
<dbReference type="InterPro" id="IPR029044">
    <property type="entry name" value="Nucleotide-diphossugar_trans"/>
</dbReference>
<accession>A0A845B2U0</accession>
<evidence type="ECO:0000259" key="2">
    <source>
        <dbReference type="Pfam" id="PF22640"/>
    </source>
</evidence>
<protein>
    <submittedName>
        <fullName evidence="3">NTP transferase domain-containing protein</fullName>
    </submittedName>
</protein>
<evidence type="ECO:0000313" key="4">
    <source>
        <dbReference type="Proteomes" id="UP000431922"/>
    </source>
</evidence>
<keyword evidence="4" id="KW-1185">Reference proteome</keyword>
<evidence type="ECO:0000313" key="3">
    <source>
        <dbReference type="EMBL" id="MXP44915.1"/>
    </source>
</evidence>
<dbReference type="OrthoDB" id="9806359at2"/>
<dbReference type="GO" id="GO:0009298">
    <property type="term" value="P:GDP-mannose biosynthetic process"/>
    <property type="evidence" value="ECO:0007669"/>
    <property type="project" value="TreeGrafter"/>
</dbReference>
<dbReference type="SUPFAM" id="SSF53448">
    <property type="entry name" value="Nucleotide-diphospho-sugar transferases"/>
    <property type="match status" value="1"/>
</dbReference>
<dbReference type="PANTHER" id="PTHR46390">
    <property type="entry name" value="MANNOSE-1-PHOSPHATE GUANYLYLTRANSFERASE"/>
    <property type="match status" value="1"/>
</dbReference>
<dbReference type="Pfam" id="PF22640">
    <property type="entry name" value="ManC_GMP_beta-helix"/>
    <property type="match status" value="1"/>
</dbReference>
<gene>
    <name evidence="3" type="ORF">GRI65_10645</name>
</gene>
<organism evidence="3 4">
    <name type="scientific">Allopontixanthobacter sediminis</name>
    <dbReference type="NCBI Taxonomy" id="1689985"/>
    <lineage>
        <taxon>Bacteria</taxon>
        <taxon>Pseudomonadati</taxon>
        <taxon>Pseudomonadota</taxon>
        <taxon>Alphaproteobacteria</taxon>
        <taxon>Sphingomonadales</taxon>
        <taxon>Erythrobacteraceae</taxon>
        <taxon>Allopontixanthobacter</taxon>
    </lineage>
</organism>
<feature type="domain" description="Nucleotidyl transferase" evidence="1">
    <location>
        <begin position="7"/>
        <end position="281"/>
    </location>
</feature>
<dbReference type="InterPro" id="IPR049577">
    <property type="entry name" value="GMPP_N"/>
</dbReference>
<dbReference type="EMBL" id="WTYL01000002">
    <property type="protein sequence ID" value="MXP44915.1"/>
    <property type="molecule type" value="Genomic_DNA"/>
</dbReference>
<feature type="domain" description="MannoseP isomerase/GMP-like beta-helix" evidence="2">
    <location>
        <begin position="294"/>
        <end position="339"/>
    </location>
</feature>